<dbReference type="AlphaFoldDB" id="A0AA35V360"/>
<dbReference type="RefSeq" id="WP_289841501.1">
    <property type="nucleotide sequence ID" value="NZ_CATKSH010000021.1"/>
</dbReference>
<comment type="subcellular location">
    <subcellularLocation>
        <location evidence="1">Cell membrane</location>
        <topology evidence="1">Multi-pass membrane protein</topology>
    </subcellularLocation>
</comment>
<evidence type="ECO:0000256" key="9">
    <source>
        <dbReference type="ARBA" id="ARBA00022989"/>
    </source>
</evidence>
<dbReference type="InterPro" id="IPR050968">
    <property type="entry name" value="Cytochrome_c_oxidase_bac_sub4"/>
</dbReference>
<comment type="caution">
    <text evidence="18">The sequence shown here is derived from an EMBL/GenBank/DDBJ whole genome shotgun (WGS) entry which is preliminary data.</text>
</comment>
<evidence type="ECO:0000256" key="14">
    <source>
        <dbReference type="ARBA" id="ARBA00030211"/>
    </source>
</evidence>
<dbReference type="Proteomes" id="UP001176960">
    <property type="component" value="Unassembled WGS sequence"/>
</dbReference>
<evidence type="ECO:0000256" key="2">
    <source>
        <dbReference type="ARBA" id="ARBA00008079"/>
    </source>
</evidence>
<sequence>MSHASSSAGHDVHGESHGSFGSYLVGFVISVVLTAAAFAAVMMHAMSPGVTIGVISALAVVQIFVHVIYFLHMNGSSAQAWNRICFFFAVGCCLIIVFGVLFVMHDTSMNMMSR</sequence>
<keyword evidence="7 17" id="KW-0812">Transmembrane</keyword>
<protein>
    <recommendedName>
        <fullName evidence="4">Cytochrome bo(3) ubiquinol oxidase subunit 4</fullName>
    </recommendedName>
    <alternativeName>
        <fullName evidence="16">Cytochrome o ubiquinol oxidase subunit 4</fullName>
    </alternativeName>
    <alternativeName>
        <fullName evidence="13">Oxidase bo(3) subunit 4</fullName>
    </alternativeName>
    <alternativeName>
        <fullName evidence="14">Ubiquinol oxidase polypeptide IV</fullName>
    </alternativeName>
    <alternativeName>
        <fullName evidence="15">Ubiquinol oxidase subunit 4</fullName>
    </alternativeName>
</protein>
<accession>A0AA35V360</accession>
<comment type="function">
    <text evidence="12">Cytochrome bo(3) ubiquinol terminal oxidase is the component of the aerobic respiratory chain of E.coli that predominates when cells are grown at high aeration. Has proton pump activity across the membrane in addition to electron transfer, pumping 2 protons/electron.</text>
</comment>
<evidence type="ECO:0000256" key="6">
    <source>
        <dbReference type="ARBA" id="ARBA00022475"/>
    </source>
</evidence>
<evidence type="ECO:0000313" key="19">
    <source>
        <dbReference type="Proteomes" id="UP001176960"/>
    </source>
</evidence>
<dbReference type="GO" id="GO:0005886">
    <property type="term" value="C:plasma membrane"/>
    <property type="evidence" value="ECO:0007669"/>
    <property type="project" value="UniProtKB-SubCell"/>
</dbReference>
<comment type="subunit">
    <text evidence="3">Heterooctamer of two A chains, two B chains, two C chains and two D chains.</text>
</comment>
<evidence type="ECO:0000256" key="15">
    <source>
        <dbReference type="ARBA" id="ARBA00031887"/>
    </source>
</evidence>
<feature type="transmembrane region" description="Helical" evidence="17">
    <location>
        <begin position="20"/>
        <end position="42"/>
    </location>
</feature>
<dbReference type="PANTHER" id="PTHR36835:SF1">
    <property type="entry name" value="CYTOCHROME BO(3) UBIQUINOL OXIDASE SUBUNIT 4"/>
    <property type="match status" value="1"/>
</dbReference>
<feature type="transmembrane region" description="Helical" evidence="17">
    <location>
        <begin position="49"/>
        <end position="69"/>
    </location>
</feature>
<dbReference type="InterPro" id="IPR005171">
    <property type="entry name" value="Cyt_c_oxidase_su4_prok"/>
</dbReference>
<feature type="transmembrane region" description="Helical" evidence="17">
    <location>
        <begin position="81"/>
        <end position="104"/>
    </location>
</feature>
<dbReference type="GO" id="GO:0019646">
    <property type="term" value="P:aerobic electron transport chain"/>
    <property type="evidence" value="ECO:0007669"/>
    <property type="project" value="TreeGrafter"/>
</dbReference>
<evidence type="ECO:0000256" key="8">
    <source>
        <dbReference type="ARBA" id="ARBA00022982"/>
    </source>
</evidence>
<dbReference type="GO" id="GO:0015078">
    <property type="term" value="F:proton transmembrane transporter activity"/>
    <property type="evidence" value="ECO:0007669"/>
    <property type="project" value="TreeGrafter"/>
</dbReference>
<evidence type="ECO:0000256" key="16">
    <source>
        <dbReference type="ARBA" id="ARBA00032185"/>
    </source>
</evidence>
<evidence type="ECO:0000256" key="11">
    <source>
        <dbReference type="ARBA" id="ARBA00023136"/>
    </source>
</evidence>
<reference evidence="18" key="1">
    <citation type="submission" date="2023-03" db="EMBL/GenBank/DDBJ databases">
        <authorList>
            <person name="Cleenwerck I."/>
        </authorList>
    </citation>
    <scope>NUCLEOTIDE SEQUENCE</scope>
    <source>
        <strain evidence="18">LMG 32879</strain>
    </source>
</reference>
<name>A0AA35V360_9PROT</name>
<keyword evidence="9 17" id="KW-1133">Transmembrane helix</keyword>
<dbReference type="InterPro" id="IPR014210">
    <property type="entry name" value="Cyt_o_ubiqinol_oxidase_su4"/>
</dbReference>
<dbReference type="Pfam" id="PF03626">
    <property type="entry name" value="COX4_pro"/>
    <property type="match status" value="1"/>
</dbReference>
<keyword evidence="11 17" id="KW-0472">Membrane</keyword>
<keyword evidence="8" id="KW-0249">Electron transport</keyword>
<evidence type="ECO:0000256" key="4">
    <source>
        <dbReference type="ARBA" id="ARBA00014689"/>
    </source>
</evidence>
<proteinExistence type="inferred from homology"/>
<dbReference type="GO" id="GO:0015990">
    <property type="term" value="P:electron transport coupled proton transport"/>
    <property type="evidence" value="ECO:0007669"/>
    <property type="project" value="InterPro"/>
</dbReference>
<organism evidence="18 19">
    <name type="scientific">Brytella acorum</name>
    <dbReference type="NCBI Taxonomy" id="2959299"/>
    <lineage>
        <taxon>Bacteria</taxon>
        <taxon>Pseudomonadati</taxon>
        <taxon>Pseudomonadota</taxon>
        <taxon>Alphaproteobacteria</taxon>
        <taxon>Acetobacterales</taxon>
        <taxon>Acetobacteraceae</taxon>
        <taxon>Brytella</taxon>
    </lineage>
</organism>
<evidence type="ECO:0000256" key="1">
    <source>
        <dbReference type="ARBA" id="ARBA00004651"/>
    </source>
</evidence>
<evidence type="ECO:0000256" key="12">
    <source>
        <dbReference type="ARBA" id="ARBA00025694"/>
    </source>
</evidence>
<keyword evidence="6" id="KW-1003">Cell membrane</keyword>
<dbReference type="GO" id="GO:0009319">
    <property type="term" value="C:cytochrome o ubiquinol oxidase complex"/>
    <property type="evidence" value="ECO:0007669"/>
    <property type="project" value="TreeGrafter"/>
</dbReference>
<evidence type="ECO:0000256" key="13">
    <source>
        <dbReference type="ARBA" id="ARBA00030071"/>
    </source>
</evidence>
<evidence type="ECO:0000256" key="3">
    <source>
        <dbReference type="ARBA" id="ARBA00011700"/>
    </source>
</evidence>
<evidence type="ECO:0000256" key="17">
    <source>
        <dbReference type="SAM" id="Phobius"/>
    </source>
</evidence>
<dbReference type="EMBL" id="CATKSH010000021">
    <property type="protein sequence ID" value="CAI9121703.1"/>
    <property type="molecule type" value="Genomic_DNA"/>
</dbReference>
<keyword evidence="5" id="KW-0813">Transport</keyword>
<evidence type="ECO:0000256" key="7">
    <source>
        <dbReference type="ARBA" id="ARBA00022692"/>
    </source>
</evidence>
<keyword evidence="10" id="KW-0560">Oxidoreductase</keyword>
<evidence type="ECO:0000256" key="10">
    <source>
        <dbReference type="ARBA" id="ARBA00023002"/>
    </source>
</evidence>
<dbReference type="NCBIfam" id="TIGR02847">
    <property type="entry name" value="CyoD"/>
    <property type="match status" value="1"/>
</dbReference>
<evidence type="ECO:0000256" key="5">
    <source>
        <dbReference type="ARBA" id="ARBA00022448"/>
    </source>
</evidence>
<dbReference type="PANTHER" id="PTHR36835">
    <property type="entry name" value="CYTOCHROME BO(3) UBIQUINOL OXIDASE SUBUNIT 4"/>
    <property type="match status" value="1"/>
</dbReference>
<dbReference type="GO" id="GO:0009486">
    <property type="term" value="F:cytochrome bo3 ubiquinol oxidase activity"/>
    <property type="evidence" value="ECO:0007669"/>
    <property type="project" value="InterPro"/>
</dbReference>
<gene>
    <name evidence="18" type="primary">cyoD</name>
    <name evidence="18" type="ORF">LMG32879_002555</name>
</gene>
<comment type="similarity">
    <text evidence="2">Belongs to the cytochrome c oxidase bacterial subunit 4 family.</text>
</comment>
<keyword evidence="19" id="KW-1185">Reference proteome</keyword>
<evidence type="ECO:0000313" key="18">
    <source>
        <dbReference type="EMBL" id="CAI9121703.1"/>
    </source>
</evidence>